<dbReference type="SMART" id="SM00220">
    <property type="entry name" value="S_TKc"/>
    <property type="match status" value="1"/>
</dbReference>
<dbReference type="PROSITE" id="PS00107">
    <property type="entry name" value="PROTEIN_KINASE_ATP"/>
    <property type="match status" value="1"/>
</dbReference>
<dbReference type="GO" id="GO:0005524">
    <property type="term" value="F:ATP binding"/>
    <property type="evidence" value="ECO:0007669"/>
    <property type="project" value="UniProtKB-UniRule"/>
</dbReference>
<dbReference type="PANTHER" id="PTHR43289:SF6">
    <property type="entry name" value="SERINE_THREONINE-PROTEIN KINASE NEKL-3"/>
    <property type="match status" value="1"/>
</dbReference>
<feature type="transmembrane region" description="Helical" evidence="8">
    <location>
        <begin position="1697"/>
        <end position="1717"/>
    </location>
</feature>
<dbReference type="Proteomes" id="UP000318017">
    <property type="component" value="Chromosome"/>
</dbReference>
<feature type="transmembrane region" description="Helical" evidence="8">
    <location>
        <begin position="378"/>
        <end position="400"/>
    </location>
</feature>
<dbReference type="PROSITE" id="PS00108">
    <property type="entry name" value="PROTEIN_KINASE_ST"/>
    <property type="match status" value="1"/>
</dbReference>
<dbReference type="SUPFAM" id="SSF69318">
    <property type="entry name" value="Integrin alpha N-terminal domain"/>
    <property type="match status" value="3"/>
</dbReference>
<keyword evidence="2" id="KW-0723">Serine/threonine-protein kinase</keyword>
<evidence type="ECO:0000256" key="7">
    <source>
        <dbReference type="PROSITE-ProRule" id="PRU10141"/>
    </source>
</evidence>
<dbReference type="InterPro" id="IPR000719">
    <property type="entry name" value="Prot_kinase_dom"/>
</dbReference>
<keyword evidence="5 10" id="KW-0418">Kinase</keyword>
<dbReference type="EC" id="2.7.11.1" evidence="1"/>
<keyword evidence="11" id="KW-1185">Reference proteome</keyword>
<dbReference type="PROSITE" id="PS50011">
    <property type="entry name" value="PROTEIN_KINASE_DOM"/>
    <property type="match status" value="1"/>
</dbReference>
<keyword evidence="4 7" id="KW-0547">Nucleotide-binding</keyword>
<dbReference type="FunFam" id="1.10.510.10:FF:000021">
    <property type="entry name" value="Serine/threonine protein kinase"/>
    <property type="match status" value="1"/>
</dbReference>
<dbReference type="InterPro" id="IPR028994">
    <property type="entry name" value="Integrin_alpha_N"/>
</dbReference>
<dbReference type="InterPro" id="IPR015943">
    <property type="entry name" value="WD40/YVTN_repeat-like_dom_sf"/>
</dbReference>
<evidence type="ECO:0000256" key="6">
    <source>
        <dbReference type="ARBA" id="ARBA00022840"/>
    </source>
</evidence>
<dbReference type="Pfam" id="PF00069">
    <property type="entry name" value="Pkinase"/>
    <property type="match status" value="1"/>
</dbReference>
<evidence type="ECO:0000313" key="11">
    <source>
        <dbReference type="Proteomes" id="UP000318017"/>
    </source>
</evidence>
<dbReference type="InterPro" id="IPR008271">
    <property type="entry name" value="Ser/Thr_kinase_AS"/>
</dbReference>
<dbReference type="InterPro" id="IPR017441">
    <property type="entry name" value="Protein_kinase_ATP_BS"/>
</dbReference>
<feature type="transmembrane region" description="Helical" evidence="8">
    <location>
        <begin position="1630"/>
        <end position="1652"/>
    </location>
</feature>
<protein>
    <recommendedName>
        <fullName evidence="1">non-specific serine/threonine protein kinase</fullName>
        <ecNumber evidence="1">2.7.11.1</ecNumber>
    </recommendedName>
</protein>
<dbReference type="RefSeq" id="WP_145080091.1">
    <property type="nucleotide sequence ID" value="NZ_CP036298.1"/>
</dbReference>
<dbReference type="Gene3D" id="3.30.200.20">
    <property type="entry name" value="Phosphorylase Kinase, domain 1"/>
    <property type="match status" value="1"/>
</dbReference>
<dbReference type="InterPro" id="IPR011009">
    <property type="entry name" value="Kinase-like_dom_sf"/>
</dbReference>
<feature type="transmembrane region" description="Helical" evidence="8">
    <location>
        <begin position="1765"/>
        <end position="1786"/>
    </location>
</feature>
<dbReference type="KEGG" id="ahel:Q31a_35870"/>
<dbReference type="PANTHER" id="PTHR43289">
    <property type="entry name" value="MITOGEN-ACTIVATED PROTEIN KINASE KINASE KINASE 20-RELATED"/>
    <property type="match status" value="1"/>
</dbReference>
<dbReference type="Gene3D" id="1.10.510.10">
    <property type="entry name" value="Transferase(Phosphotransferase) domain 1"/>
    <property type="match status" value="1"/>
</dbReference>
<keyword evidence="8" id="KW-0472">Membrane</keyword>
<feature type="transmembrane region" description="Helical" evidence="8">
    <location>
        <begin position="1664"/>
        <end position="1685"/>
    </location>
</feature>
<evidence type="ECO:0000256" key="3">
    <source>
        <dbReference type="ARBA" id="ARBA00022679"/>
    </source>
</evidence>
<evidence type="ECO:0000256" key="1">
    <source>
        <dbReference type="ARBA" id="ARBA00012513"/>
    </source>
</evidence>
<dbReference type="Gene3D" id="2.130.10.10">
    <property type="entry name" value="YVTN repeat-like/Quinoprotein amine dehydrogenase"/>
    <property type="match status" value="1"/>
</dbReference>
<proteinExistence type="predicted"/>
<evidence type="ECO:0000256" key="8">
    <source>
        <dbReference type="SAM" id="Phobius"/>
    </source>
</evidence>
<gene>
    <name evidence="10" type="primary">prkC_16</name>
    <name evidence="10" type="ORF">Q31a_35870</name>
</gene>
<evidence type="ECO:0000259" key="9">
    <source>
        <dbReference type="PROSITE" id="PS50011"/>
    </source>
</evidence>
<dbReference type="CDD" id="cd14014">
    <property type="entry name" value="STKc_PknB_like"/>
    <property type="match status" value="1"/>
</dbReference>
<keyword evidence="8" id="KW-1133">Transmembrane helix</keyword>
<feature type="domain" description="Protein kinase" evidence="9">
    <location>
        <begin position="86"/>
        <end position="349"/>
    </location>
</feature>
<evidence type="ECO:0000256" key="4">
    <source>
        <dbReference type="ARBA" id="ARBA00022741"/>
    </source>
</evidence>
<organism evidence="10 11">
    <name type="scientific">Aureliella helgolandensis</name>
    <dbReference type="NCBI Taxonomy" id="2527968"/>
    <lineage>
        <taxon>Bacteria</taxon>
        <taxon>Pseudomonadati</taxon>
        <taxon>Planctomycetota</taxon>
        <taxon>Planctomycetia</taxon>
        <taxon>Pirellulales</taxon>
        <taxon>Pirellulaceae</taxon>
        <taxon>Aureliella</taxon>
    </lineage>
</organism>
<feature type="transmembrane region" description="Helical" evidence="8">
    <location>
        <begin position="1724"/>
        <end position="1745"/>
    </location>
</feature>
<keyword evidence="3 10" id="KW-0808">Transferase</keyword>
<dbReference type="EMBL" id="CP036298">
    <property type="protein sequence ID" value="QDV25264.1"/>
    <property type="molecule type" value="Genomic_DNA"/>
</dbReference>
<dbReference type="OrthoDB" id="232171at2"/>
<dbReference type="SUPFAM" id="SSF56112">
    <property type="entry name" value="Protein kinase-like (PK-like)"/>
    <property type="match status" value="1"/>
</dbReference>
<keyword evidence="6 7" id="KW-0067">ATP-binding</keyword>
<evidence type="ECO:0000256" key="2">
    <source>
        <dbReference type="ARBA" id="ARBA00022527"/>
    </source>
</evidence>
<evidence type="ECO:0000313" key="10">
    <source>
        <dbReference type="EMBL" id="QDV25264.1"/>
    </source>
</evidence>
<evidence type="ECO:0000256" key="5">
    <source>
        <dbReference type="ARBA" id="ARBA00022777"/>
    </source>
</evidence>
<name>A0A518G9J1_9BACT</name>
<sequence>MTNSPADPPGHATTCALPLDAVTAEILRILDQHMEDLQAGRAATRAELVARHPHLASQLDACLAGLEFIHGSGAPLPGNDQRLGDFQIIREVGRGGMGAVYQAEQISLRRIVALKIMRFGSVSDPEAIERFQREAETVANFHHTNIVPIFAVGVDHGVNYYAMQFIEGQSLAQVLQERQQSIGANEVAEWGLQASEALSHAHARGVVHRDVKPSNLLLDAESRIWLTDFGLARKLDNVTLSIAGAIIGTPRYMSPEQAAAAIKRVDYRSDIFSLGATLYELLTGVPAFRGDTPIEVIQNILTVEPEPVRQLSSAIDRDLETIVMKCLAKEPHERYDSASALSADLRAFIDGRPIQARRANVLERSVRWLRRQQKSVKLSVAVAAVTVLATFASIAGWLAYDASRQGTLQFSAVTPPLLVEILDQANQPLRIETAPMQNPAKLPAGDYRIRVSTEGELSESYDVALAPGQDLKFTLDPHDQLLWREHPIERSFDIAPFENSHAIIAWTKTGLDIWKGFPRQTLSISLEPESLPRPAEAPGLSWVWNAFGSTYAGYGPFDLRPWVAQKDVDVDGDGQLDLIFAARHQAWLAAVSVSTGQVLWLAARGRDVTSIVPPVGSPPYPPVISTVMNDPLMDHDCDGDGVPDLIVMLAETESSSDLNFGRPEVRNWIEAISSATGQTIWRFDLPAECLTMDANEMPPRDLRWYVGLESGYSTGGTGSVLIGRHRVRFGGWKFERRGWHGYRPAGFAALTIGSMPRVGIVAGTTFFSLDPMTGVEAHDPIDLEVRPGRACQWGDLDGDGNSDMVMLEAISTPPPTPTASIRLVAWSPSKRKQLWTLPLDAEWPRMPAGSVEPPNWPLVCDLDGDGKCEVIAPDGRSPVATGNGAGLSQIPWGTLRVFDGATGQTRWTQRLVNMDCQIDHFIDGPDIDQDGCRDLFVATLIGDEFRVYVDAFSGRSGNQLWTTSTPQKFENHFSDELHLMPLKWWNAGNDGWPQLLVQVVAAQQGKRPNIVLGVAAQDGHVLRVGHDITSLQAADMDGDGVEDLLVYNSNVSQSLTNGGFLHCLRGVRLEPWAVLGDRGEPLSDCNGDGVRDLISGWPNAAVEATSGSSGKRLWRTEINSDWREFQVRSAAAKSGAPGDLDGDGICDLLGWTYGSHYQEKDRPFFALSGKTGKRLWTANEIAVQTVHKVLTAEAHDLDGDGQLEVLFVASLDYGYHLRSSISTQDSRLWMFACSGQTGKLRWAIPLSSAYDGTQGTVLQVNLDGPPLSPTVADLDGDGLLDFCIPVVMPDGLGLKTSARRGTDGGEIWSRPYPTVASSQVSLSDWIPPTVCDLDGDGDMEVVAVEADNGNATETLTGSHLHVIALAGENGSELWNSPFKIAVDSLRSHSHSFGQAARAHVLRANDNCHQIAVMTPGAPSGVSVFDAAGVRQDWGPLAGRQISGLWVCDADRDGRDDIVILEQNMLGVVTAAAPERPRWTYSLPSIGPHRVLGIKPADGIEPAVIAIGCDASDNSVLGISLATGERVWSVAGVIAQFDGGAYLAPRRLDWLNEFTKSSAIDRPYIYCSYDSVSRVRSGEAPSMANRLEPTRDLGRQVAAGNIGSPRIRQHVDERWARDLPWVSTTITYRELFWNIAWLMSLSALLVVIPLYFLYHIVRRQFSLHLLLGLPVVASLFLMAILMKIPIAEDVHTLGERFGMAAIYAPLVASLGLVVSWGFGRRWRRLAAWLLTTIVASLASALLLIWADAVIYNPMLPEERYRFQGWPLVWLIGTYATAWLMLLTLLFLRVWQWLRKRFGSSRGTNAFVP</sequence>
<dbReference type="GO" id="GO:0004674">
    <property type="term" value="F:protein serine/threonine kinase activity"/>
    <property type="evidence" value="ECO:0007669"/>
    <property type="project" value="UniProtKB-KW"/>
</dbReference>
<feature type="binding site" evidence="7">
    <location>
        <position position="115"/>
    </location>
    <ligand>
        <name>ATP</name>
        <dbReference type="ChEBI" id="CHEBI:30616"/>
    </ligand>
</feature>
<keyword evidence="8" id="KW-0812">Transmembrane</keyword>
<reference evidence="10 11" key="1">
    <citation type="submission" date="2019-02" db="EMBL/GenBank/DDBJ databases">
        <title>Deep-cultivation of Planctomycetes and their phenomic and genomic characterization uncovers novel biology.</title>
        <authorList>
            <person name="Wiegand S."/>
            <person name="Jogler M."/>
            <person name="Boedeker C."/>
            <person name="Pinto D."/>
            <person name="Vollmers J."/>
            <person name="Rivas-Marin E."/>
            <person name="Kohn T."/>
            <person name="Peeters S.H."/>
            <person name="Heuer A."/>
            <person name="Rast P."/>
            <person name="Oberbeckmann S."/>
            <person name="Bunk B."/>
            <person name="Jeske O."/>
            <person name="Meyerdierks A."/>
            <person name="Storesund J.E."/>
            <person name="Kallscheuer N."/>
            <person name="Luecker S."/>
            <person name="Lage O.M."/>
            <person name="Pohl T."/>
            <person name="Merkel B.J."/>
            <person name="Hornburger P."/>
            <person name="Mueller R.-W."/>
            <person name="Bruemmer F."/>
            <person name="Labrenz M."/>
            <person name="Spormann A.M."/>
            <person name="Op den Camp H."/>
            <person name="Overmann J."/>
            <person name="Amann R."/>
            <person name="Jetten M.S.M."/>
            <person name="Mascher T."/>
            <person name="Medema M.H."/>
            <person name="Devos D.P."/>
            <person name="Kaster A.-K."/>
            <person name="Ovreas L."/>
            <person name="Rohde M."/>
            <person name="Galperin M.Y."/>
            <person name="Jogler C."/>
        </authorList>
    </citation>
    <scope>NUCLEOTIDE SEQUENCE [LARGE SCALE GENOMIC DNA]</scope>
    <source>
        <strain evidence="10 11">Q31a</strain>
    </source>
</reference>
<accession>A0A518G9J1</accession>